<keyword evidence="2" id="KW-1185">Reference proteome</keyword>
<dbReference type="EMBL" id="JAEUBG010005684">
    <property type="protein sequence ID" value="KAH3673248.1"/>
    <property type="molecule type" value="Genomic_DNA"/>
</dbReference>
<gene>
    <name evidence="1" type="ORF">WICPIJ_009867</name>
</gene>
<dbReference type="Proteomes" id="UP000774326">
    <property type="component" value="Unassembled WGS sequence"/>
</dbReference>
<dbReference type="OrthoDB" id="10447708at2759"/>
<evidence type="ECO:0000313" key="2">
    <source>
        <dbReference type="Proteomes" id="UP000774326"/>
    </source>
</evidence>
<reference evidence="1" key="1">
    <citation type="journal article" date="2021" name="Open Biol.">
        <title>Shared evolutionary footprints suggest mitochondrial oxidative damage underlies multiple complex I losses in fungi.</title>
        <authorList>
            <person name="Schikora-Tamarit M.A."/>
            <person name="Marcet-Houben M."/>
            <person name="Nosek J."/>
            <person name="Gabaldon T."/>
        </authorList>
    </citation>
    <scope>NUCLEOTIDE SEQUENCE</scope>
    <source>
        <strain evidence="1">CBS2887</strain>
    </source>
</reference>
<dbReference type="AlphaFoldDB" id="A0A9P8TBC2"/>
<accession>A0A9P8TBC2</accession>
<protein>
    <submittedName>
        <fullName evidence="1">Uncharacterized protein</fullName>
    </submittedName>
</protein>
<reference evidence="1" key="2">
    <citation type="submission" date="2021-01" db="EMBL/GenBank/DDBJ databases">
        <authorList>
            <person name="Schikora-Tamarit M.A."/>
        </authorList>
    </citation>
    <scope>NUCLEOTIDE SEQUENCE</scope>
    <source>
        <strain evidence="1">CBS2887</strain>
    </source>
</reference>
<comment type="caution">
    <text evidence="1">The sequence shown here is derived from an EMBL/GenBank/DDBJ whole genome shotgun (WGS) entry which is preliminary data.</text>
</comment>
<proteinExistence type="predicted"/>
<name>A0A9P8TBC2_WICPI</name>
<sequence length="125" mass="13828">MVLRQSLRVTQDNNTVLSSGQPDIQTSWISQETNVLFIVSSDTGKNDEILLTTLESIDGGNFNLVVQFLLHGPVHLHVLNNIGSLTLVRSNDTDLIRLDTVSKQSCNDTFTVHGFDTVKERSTTT</sequence>
<evidence type="ECO:0000313" key="1">
    <source>
        <dbReference type="EMBL" id="KAH3673248.1"/>
    </source>
</evidence>
<organism evidence="1 2">
    <name type="scientific">Wickerhamomyces pijperi</name>
    <name type="common">Yeast</name>
    <name type="synonym">Pichia pijperi</name>
    <dbReference type="NCBI Taxonomy" id="599730"/>
    <lineage>
        <taxon>Eukaryota</taxon>
        <taxon>Fungi</taxon>
        <taxon>Dikarya</taxon>
        <taxon>Ascomycota</taxon>
        <taxon>Saccharomycotina</taxon>
        <taxon>Saccharomycetes</taxon>
        <taxon>Phaffomycetales</taxon>
        <taxon>Wickerhamomycetaceae</taxon>
        <taxon>Wickerhamomyces</taxon>
    </lineage>
</organism>